<dbReference type="EMBL" id="PVTV01000019">
    <property type="protein sequence ID" value="PRY96038.1"/>
    <property type="molecule type" value="Genomic_DNA"/>
</dbReference>
<dbReference type="AlphaFoldDB" id="A0A2T0XAR7"/>
<protein>
    <submittedName>
        <fullName evidence="1">Uncharacterized protein</fullName>
    </submittedName>
</protein>
<evidence type="ECO:0000313" key="1">
    <source>
        <dbReference type="EMBL" id="PRY96038.1"/>
    </source>
</evidence>
<dbReference type="RefSeq" id="WP_106228795.1">
    <property type="nucleotide sequence ID" value="NZ_PVTV01000019.1"/>
</dbReference>
<gene>
    <name evidence="1" type="ORF">BCM14_2978</name>
</gene>
<accession>A0A2T0XAR7</accession>
<reference evidence="1 2" key="1">
    <citation type="submission" date="2018-03" db="EMBL/GenBank/DDBJ databases">
        <title>Genomic Encyclopedia of Type Strains, Phase III (KMG-III): the genomes of soil and plant-associated and newly described type strains.</title>
        <authorList>
            <person name="Whitman W."/>
        </authorList>
    </citation>
    <scope>NUCLEOTIDE SEQUENCE [LARGE SCALE GENOMIC DNA]</scope>
    <source>
        <strain evidence="1 2">MWH-P2sevCIIIb</strain>
    </source>
</reference>
<organism evidence="1 2">
    <name type="scientific">Jezberella montanilacus</name>
    <dbReference type="NCBI Taxonomy" id="323426"/>
    <lineage>
        <taxon>Bacteria</taxon>
        <taxon>Pseudomonadati</taxon>
        <taxon>Pseudomonadota</taxon>
        <taxon>Betaproteobacteria</taxon>
        <taxon>Burkholderiales</taxon>
        <taxon>Alcaligenaceae</taxon>
        <taxon>Jezberella</taxon>
    </lineage>
</organism>
<name>A0A2T0XAR7_9BURK</name>
<dbReference type="Proteomes" id="UP000238308">
    <property type="component" value="Unassembled WGS sequence"/>
</dbReference>
<sequence>MGAVIDHQVIKSIGSSGQISLGKEHAGRQVLVETPEPGVWVIRTATVIPDNERWMHTPAVKKDLSAALAWAQKTPAKATDLSKLKMAKAHGTKRKA</sequence>
<evidence type="ECO:0000313" key="2">
    <source>
        <dbReference type="Proteomes" id="UP000238308"/>
    </source>
</evidence>
<comment type="caution">
    <text evidence="1">The sequence shown here is derived from an EMBL/GenBank/DDBJ whole genome shotgun (WGS) entry which is preliminary data.</text>
</comment>
<dbReference type="OrthoDB" id="5295772at2"/>
<keyword evidence="2" id="KW-1185">Reference proteome</keyword>
<proteinExistence type="predicted"/>